<keyword evidence="2 5" id="KW-0808">Transferase</keyword>
<dbReference type="InterPro" id="IPR001451">
    <property type="entry name" value="Hexapep"/>
</dbReference>
<organism evidence="5 6">
    <name type="scientific">Xylanibacter rarus</name>
    <dbReference type="NCBI Taxonomy" id="1676614"/>
    <lineage>
        <taxon>Bacteria</taxon>
        <taxon>Pseudomonadati</taxon>
        <taxon>Bacteroidota</taxon>
        <taxon>Bacteroidia</taxon>
        <taxon>Bacteroidales</taxon>
        <taxon>Prevotellaceae</taxon>
        <taxon>Xylanibacter</taxon>
    </lineage>
</organism>
<keyword evidence="3" id="KW-0677">Repeat</keyword>
<dbReference type="InterPro" id="IPR018357">
    <property type="entry name" value="Hexapep_transf_CS"/>
</dbReference>
<dbReference type="AlphaFoldDB" id="A0A8E1QVF4"/>
<evidence type="ECO:0000256" key="2">
    <source>
        <dbReference type="ARBA" id="ARBA00022679"/>
    </source>
</evidence>
<dbReference type="PROSITE" id="PS00101">
    <property type="entry name" value="HEXAPEP_TRANSFERASES"/>
    <property type="match status" value="1"/>
</dbReference>
<accession>A0A8E1QVF4</accession>
<gene>
    <name evidence="5" type="ORF">ACU52_14335</name>
</gene>
<dbReference type="GO" id="GO:0005829">
    <property type="term" value="C:cytosol"/>
    <property type="evidence" value="ECO:0007669"/>
    <property type="project" value="TreeGrafter"/>
</dbReference>
<dbReference type="SUPFAM" id="SSF51161">
    <property type="entry name" value="Trimeric LpxA-like enzymes"/>
    <property type="match status" value="1"/>
</dbReference>
<dbReference type="OrthoDB" id="9812571at2"/>
<dbReference type="InterPro" id="IPR051159">
    <property type="entry name" value="Hexapeptide_acetyltransf"/>
</dbReference>
<dbReference type="EMBL" id="LFQU01000057">
    <property type="protein sequence ID" value="KOO65789.1"/>
    <property type="molecule type" value="Genomic_DNA"/>
</dbReference>
<dbReference type="PANTHER" id="PTHR23416">
    <property type="entry name" value="SIALIC ACID SYNTHASE-RELATED"/>
    <property type="match status" value="1"/>
</dbReference>
<dbReference type="Pfam" id="PF00132">
    <property type="entry name" value="Hexapep"/>
    <property type="match status" value="1"/>
</dbReference>
<reference evidence="5 6" key="1">
    <citation type="submission" date="2015-06" db="EMBL/GenBank/DDBJ databases">
        <title>Prevotella sp. 109, sp. nov., a novel member of the family Prevotellaceae isolated from human faeces.</title>
        <authorList>
            <person name="Shkoporov A.N."/>
            <person name="Chaplin A.V."/>
            <person name="Kafarskaia L.I."/>
            <person name="Efimov B.A."/>
        </authorList>
    </citation>
    <scope>NUCLEOTIDE SEQUENCE [LARGE SCALE GENOMIC DNA]</scope>
    <source>
        <strain evidence="5 6">109</strain>
    </source>
</reference>
<evidence type="ECO:0000256" key="1">
    <source>
        <dbReference type="ARBA" id="ARBA00007274"/>
    </source>
</evidence>
<dbReference type="RefSeq" id="WP_053399296.1">
    <property type="nucleotide sequence ID" value="NZ_LFQU01000057.1"/>
</dbReference>
<evidence type="ECO:0000313" key="5">
    <source>
        <dbReference type="EMBL" id="KOO65789.1"/>
    </source>
</evidence>
<name>A0A8E1QVF4_9BACT</name>
<proteinExistence type="inferred from homology"/>
<dbReference type="PANTHER" id="PTHR23416:SF23">
    <property type="entry name" value="ACETYLTRANSFERASE C18B11.09C-RELATED"/>
    <property type="match status" value="1"/>
</dbReference>
<dbReference type="GO" id="GO:0008374">
    <property type="term" value="F:O-acyltransferase activity"/>
    <property type="evidence" value="ECO:0007669"/>
    <property type="project" value="TreeGrafter"/>
</dbReference>
<evidence type="ECO:0000256" key="4">
    <source>
        <dbReference type="ARBA" id="ARBA00023315"/>
    </source>
</evidence>
<keyword evidence="4" id="KW-0012">Acyltransferase</keyword>
<dbReference type="Proteomes" id="UP000036951">
    <property type="component" value="Unassembled WGS sequence"/>
</dbReference>
<comment type="similarity">
    <text evidence="1">Belongs to the transferase hexapeptide repeat family.</text>
</comment>
<dbReference type="Gene3D" id="2.160.10.10">
    <property type="entry name" value="Hexapeptide repeat proteins"/>
    <property type="match status" value="1"/>
</dbReference>
<protein>
    <submittedName>
        <fullName evidence="5">Transferase</fullName>
    </submittedName>
</protein>
<sequence length="177" mass="19730">MDALKNRLFLLWISHIYVHFIRDFFYKKIYLIDIKKNAIIYYGAEIRNPTGLCIGKGSIIGDNAILDARAGLIIGDDVNLSSDVQIWTYQHDYRDPFFSCNPGHYGKVIIGNRAWIGPRVIILHSVKIGEGAVIAAGAVVTKDVPPFTLVGGIPAKIIGKRPQNLKYHFNGKACSFL</sequence>
<dbReference type="CDD" id="cd04647">
    <property type="entry name" value="LbH_MAT_like"/>
    <property type="match status" value="1"/>
</dbReference>
<evidence type="ECO:0000256" key="3">
    <source>
        <dbReference type="ARBA" id="ARBA00022737"/>
    </source>
</evidence>
<comment type="caution">
    <text evidence="5">The sequence shown here is derived from an EMBL/GenBank/DDBJ whole genome shotgun (WGS) entry which is preliminary data.</text>
</comment>
<dbReference type="InterPro" id="IPR011004">
    <property type="entry name" value="Trimer_LpxA-like_sf"/>
</dbReference>
<keyword evidence="6" id="KW-1185">Reference proteome</keyword>
<evidence type="ECO:0000313" key="6">
    <source>
        <dbReference type="Proteomes" id="UP000036951"/>
    </source>
</evidence>